<feature type="transmembrane region" description="Helical" evidence="1">
    <location>
        <begin position="6"/>
        <end position="26"/>
    </location>
</feature>
<name>A0ABX8ZKI3_9SPHN</name>
<protein>
    <submittedName>
        <fullName evidence="2">DUF1467 family protein</fullName>
    </submittedName>
</protein>
<dbReference type="Proteomes" id="UP000824280">
    <property type="component" value="Chromosome"/>
</dbReference>
<accession>A0ABX8ZKI3</accession>
<gene>
    <name evidence="2" type="ORF">K3166_05885</name>
</gene>
<keyword evidence="3" id="KW-1185">Reference proteome</keyword>
<evidence type="ECO:0000313" key="3">
    <source>
        <dbReference type="Proteomes" id="UP000824280"/>
    </source>
</evidence>
<feature type="transmembrane region" description="Helical" evidence="1">
    <location>
        <begin position="57"/>
        <end position="77"/>
    </location>
</feature>
<organism evidence="2 3">
    <name type="scientific">Qipengyuania psychrotolerans</name>
    <dbReference type="NCBI Taxonomy" id="2867238"/>
    <lineage>
        <taxon>Bacteria</taxon>
        <taxon>Pseudomonadati</taxon>
        <taxon>Pseudomonadota</taxon>
        <taxon>Alphaproteobacteria</taxon>
        <taxon>Sphingomonadales</taxon>
        <taxon>Erythrobacteraceae</taxon>
        <taxon>Qipengyuania</taxon>
    </lineage>
</organism>
<dbReference type="Pfam" id="PF07330">
    <property type="entry name" value="DUF1467"/>
    <property type="match status" value="1"/>
</dbReference>
<evidence type="ECO:0000313" key="2">
    <source>
        <dbReference type="EMBL" id="QZD88199.1"/>
    </source>
</evidence>
<dbReference type="InterPro" id="IPR009935">
    <property type="entry name" value="DUF1467"/>
</dbReference>
<keyword evidence="1" id="KW-0472">Membrane</keyword>
<keyword evidence="1" id="KW-1133">Transmembrane helix</keyword>
<sequence>MQWTSILAIYVLFWVVSAFVLLPFGVQTHDEAGIEKIPGQADSAPANFRPGKVALRATFLGAVLTTLYILNYAYGWIVPEDLIFWGPSTR</sequence>
<keyword evidence="1" id="KW-0812">Transmembrane</keyword>
<dbReference type="RefSeq" id="WP_221423730.1">
    <property type="nucleotide sequence ID" value="NZ_CP081297.1"/>
</dbReference>
<evidence type="ECO:0000256" key="1">
    <source>
        <dbReference type="SAM" id="Phobius"/>
    </source>
</evidence>
<proteinExistence type="predicted"/>
<dbReference type="EMBL" id="CP081297">
    <property type="protein sequence ID" value="QZD88199.1"/>
    <property type="molecule type" value="Genomic_DNA"/>
</dbReference>
<reference evidence="2 3" key="1">
    <citation type="submission" date="2021-08" db="EMBL/GenBank/DDBJ databases">
        <title>Comparative Genomics Analysis of the Genus Qipengyuania Reveals Extensive Genetic Diversity and Metabolic Versatility, Including the Description of Fifteen Novel Species.</title>
        <authorList>
            <person name="Liu Y."/>
        </authorList>
    </citation>
    <scope>NUCLEOTIDE SEQUENCE [LARGE SCALE GENOMIC DNA]</scope>
    <source>
        <strain evidence="2 3">1XM2-8</strain>
    </source>
</reference>